<gene>
    <name evidence="2" type="ORF">F5Z01DRAFT_635134</name>
</gene>
<dbReference type="PROSITE" id="PS50860">
    <property type="entry name" value="AA_TRNA_LIGASE_II_ALA"/>
    <property type="match status" value="1"/>
</dbReference>
<dbReference type="InterPro" id="IPR018164">
    <property type="entry name" value="Ala-tRNA-synth_IIc_N"/>
</dbReference>
<dbReference type="Proteomes" id="UP000887229">
    <property type="component" value="Unassembled WGS sequence"/>
</dbReference>
<dbReference type="RefSeq" id="XP_046119427.1">
    <property type="nucleotide sequence ID" value="XM_046262127.1"/>
</dbReference>
<dbReference type="Gene3D" id="2.40.30.130">
    <property type="match status" value="1"/>
</dbReference>
<dbReference type="Gene3D" id="3.30.980.10">
    <property type="entry name" value="Threonyl-trna Synthetase, Chain A, domain 2"/>
    <property type="match status" value="1"/>
</dbReference>
<dbReference type="InterPro" id="IPR009000">
    <property type="entry name" value="Transl_B-barrel_sf"/>
</dbReference>
<dbReference type="AlphaFoldDB" id="A0A9P7ZNR3"/>
<dbReference type="SUPFAM" id="SSF50447">
    <property type="entry name" value="Translation proteins"/>
    <property type="match status" value="1"/>
</dbReference>
<organism evidence="2 3">
    <name type="scientific">Emericellopsis atlantica</name>
    <dbReference type="NCBI Taxonomy" id="2614577"/>
    <lineage>
        <taxon>Eukaryota</taxon>
        <taxon>Fungi</taxon>
        <taxon>Dikarya</taxon>
        <taxon>Ascomycota</taxon>
        <taxon>Pezizomycotina</taxon>
        <taxon>Sordariomycetes</taxon>
        <taxon>Hypocreomycetidae</taxon>
        <taxon>Hypocreales</taxon>
        <taxon>Bionectriaceae</taxon>
        <taxon>Emericellopsis</taxon>
    </lineage>
</organism>
<keyword evidence="3" id="KW-1185">Reference proteome</keyword>
<dbReference type="GeneID" id="70293030"/>
<feature type="domain" description="Alanyl-transfer RNA synthetases family profile" evidence="1">
    <location>
        <begin position="1"/>
        <end position="249"/>
    </location>
</feature>
<dbReference type="GO" id="GO:0005524">
    <property type="term" value="F:ATP binding"/>
    <property type="evidence" value="ECO:0007669"/>
    <property type="project" value="InterPro"/>
</dbReference>
<dbReference type="InterPro" id="IPR051335">
    <property type="entry name" value="Alanyl-tRNA_Editing_Enzymes"/>
</dbReference>
<dbReference type="EMBL" id="MU251250">
    <property type="protein sequence ID" value="KAG9255503.1"/>
    <property type="molecule type" value="Genomic_DNA"/>
</dbReference>
<comment type="caution">
    <text evidence="2">The sequence shown here is derived from an EMBL/GenBank/DDBJ whole genome shotgun (WGS) entry which is preliminary data.</text>
</comment>
<reference evidence="2" key="1">
    <citation type="journal article" date="2021" name="IMA Fungus">
        <title>Genomic characterization of three marine fungi, including Emericellopsis atlantica sp. nov. with signatures of a generalist lifestyle and marine biomass degradation.</title>
        <authorList>
            <person name="Hagestad O.C."/>
            <person name="Hou L."/>
            <person name="Andersen J.H."/>
            <person name="Hansen E.H."/>
            <person name="Altermark B."/>
            <person name="Li C."/>
            <person name="Kuhnert E."/>
            <person name="Cox R.J."/>
            <person name="Crous P.W."/>
            <person name="Spatafora J.W."/>
            <person name="Lail K."/>
            <person name="Amirebrahimi M."/>
            <person name="Lipzen A."/>
            <person name="Pangilinan J."/>
            <person name="Andreopoulos W."/>
            <person name="Hayes R.D."/>
            <person name="Ng V."/>
            <person name="Grigoriev I.V."/>
            <person name="Jackson S.A."/>
            <person name="Sutton T.D.S."/>
            <person name="Dobson A.D.W."/>
            <person name="Rama T."/>
        </authorList>
    </citation>
    <scope>NUCLEOTIDE SEQUENCE</scope>
    <source>
        <strain evidence="2">TS7</strain>
    </source>
</reference>
<dbReference type="GO" id="GO:0004813">
    <property type="term" value="F:alanine-tRNA ligase activity"/>
    <property type="evidence" value="ECO:0007669"/>
    <property type="project" value="InterPro"/>
</dbReference>
<accession>A0A9P7ZNR3</accession>
<dbReference type="PANTHER" id="PTHR43462">
    <property type="entry name" value="ALANYL-TRNA EDITING PROTEIN"/>
    <property type="match status" value="1"/>
</dbReference>
<dbReference type="PROSITE" id="PS51257">
    <property type="entry name" value="PROKAR_LIPOPROTEIN"/>
    <property type="match status" value="1"/>
</dbReference>
<evidence type="ECO:0000259" key="1">
    <source>
        <dbReference type="PROSITE" id="PS50860"/>
    </source>
</evidence>
<dbReference type="InterPro" id="IPR018165">
    <property type="entry name" value="Ala-tRNA-synth_IIc_core"/>
</dbReference>
<dbReference type="GO" id="GO:0006419">
    <property type="term" value="P:alanyl-tRNA aminoacylation"/>
    <property type="evidence" value="ECO:0007669"/>
    <property type="project" value="InterPro"/>
</dbReference>
<name>A0A9P7ZNR3_9HYPO</name>
<proteinExistence type="predicted"/>
<dbReference type="OrthoDB" id="288942at2759"/>
<dbReference type="Pfam" id="PF01411">
    <property type="entry name" value="tRNA-synt_2c"/>
    <property type="match status" value="1"/>
</dbReference>
<evidence type="ECO:0000313" key="2">
    <source>
        <dbReference type="EMBL" id="KAG9255503.1"/>
    </source>
</evidence>
<evidence type="ECO:0000313" key="3">
    <source>
        <dbReference type="Proteomes" id="UP000887229"/>
    </source>
</evidence>
<dbReference type="SUPFAM" id="SSF55186">
    <property type="entry name" value="ThrRS/AlaRS common domain"/>
    <property type="match status" value="1"/>
</dbReference>
<dbReference type="GO" id="GO:0003676">
    <property type="term" value="F:nucleic acid binding"/>
    <property type="evidence" value="ECO:0007669"/>
    <property type="project" value="InterPro"/>
</dbReference>
<protein>
    <submittedName>
        <fullName evidence="2">tRNA_SAD domain-containing protein</fullName>
    </submittedName>
</protein>
<dbReference type="InterPro" id="IPR018163">
    <property type="entry name" value="Thr/Ala-tRNA-synth_IIc_edit"/>
</dbReference>
<dbReference type="PANTHER" id="PTHR43462:SF2">
    <property type="entry name" value="THREONYL AND ALANYL TRNA SYNTHETASE SECOND ADDITIONAL DOMAIN-CONTAINING PROTEIN"/>
    <property type="match status" value="1"/>
</dbReference>
<sequence length="267" mass="28660">MDSKTDALYMQDNDAVSANATVLACFPLHELEEDLKPLFKGAPDASFVVVTDRTAFYAQGGGQPADAGQMQMTSSSPDKTAIFTVHGVRKAPSGAILHVGTFEDGPFTKEDAVDQTVDAATRDLHSRIHDAGHIIGLAVHALVDKIGPVEDTKAQHFPAVSYVEFKGTIDGAHKAAIEAQANEIVDRDLPIQVKWWTLEESRARCWCIPEELVLEEGEKARAVDVPGLGAYLCGGTHMKTTGGVGKIEVKKISRSKGSSKISYAMKA</sequence>